<proteinExistence type="predicted"/>
<organism evidence="2 3">
    <name type="scientific">Streptomyces racemochromogenes</name>
    <dbReference type="NCBI Taxonomy" id="67353"/>
    <lineage>
        <taxon>Bacteria</taxon>
        <taxon>Bacillati</taxon>
        <taxon>Actinomycetota</taxon>
        <taxon>Actinomycetes</taxon>
        <taxon>Kitasatosporales</taxon>
        <taxon>Streptomycetaceae</taxon>
        <taxon>Streptomyces</taxon>
    </lineage>
</organism>
<comment type="caution">
    <text evidence="2">The sequence shown here is derived from an EMBL/GenBank/DDBJ whole genome shotgun (WGS) entry which is preliminary data.</text>
</comment>
<evidence type="ECO:0000313" key="3">
    <source>
        <dbReference type="Proteomes" id="UP001610631"/>
    </source>
</evidence>
<evidence type="ECO:0000256" key="1">
    <source>
        <dbReference type="SAM" id="MobiDB-lite"/>
    </source>
</evidence>
<protein>
    <submittedName>
        <fullName evidence="2">Uncharacterized protein</fullName>
    </submittedName>
</protein>
<evidence type="ECO:0000313" key="2">
    <source>
        <dbReference type="EMBL" id="MFH7594333.1"/>
    </source>
</evidence>
<feature type="region of interest" description="Disordered" evidence="1">
    <location>
        <begin position="118"/>
        <end position="138"/>
    </location>
</feature>
<gene>
    <name evidence="2" type="ORF">WDV06_04405</name>
</gene>
<dbReference type="Proteomes" id="UP001610631">
    <property type="component" value="Unassembled WGS sequence"/>
</dbReference>
<sequence>MGKRRGRRTVLIVAVSVAGLLAAGFGVRWMASGPDEYRLSMPDTLLGGSYQRSEDGPPSAEDDAPLGPSGTAAGKPARVTAQYEKGSAGTREVLMVTGAYGRFTTPHDRSRTALLAGASAPTEAQAPVPPKDITPPGSDITVSCQVLTRPGDEEVRVDMPMCAWSDGNTMALVALITPDGPQPAPESIDLDRLAAMTLQVRSEARQPAG</sequence>
<keyword evidence="3" id="KW-1185">Reference proteome</keyword>
<dbReference type="EMBL" id="JBBDHD010000007">
    <property type="protein sequence ID" value="MFH7594333.1"/>
    <property type="molecule type" value="Genomic_DNA"/>
</dbReference>
<name>A0ABW7P7M1_9ACTN</name>
<feature type="region of interest" description="Disordered" evidence="1">
    <location>
        <begin position="42"/>
        <end position="77"/>
    </location>
</feature>
<reference evidence="2 3" key="1">
    <citation type="submission" date="2024-03" db="EMBL/GenBank/DDBJ databases">
        <title>Whole genome sequencing of Streptomyces racemochromogenes, to identify antimicrobial biosynthetic gene clusters.</title>
        <authorList>
            <person name="Suryawanshi P."/>
            <person name="Krishnaraj P.U."/>
            <person name="Arun Y.P."/>
            <person name="Suryawanshi M.P."/>
            <person name="Rakshit O."/>
        </authorList>
    </citation>
    <scope>NUCLEOTIDE SEQUENCE [LARGE SCALE GENOMIC DNA]</scope>
    <source>
        <strain evidence="2 3">AUDT626</strain>
    </source>
</reference>
<dbReference type="RefSeq" id="WP_395508270.1">
    <property type="nucleotide sequence ID" value="NZ_JBBDHD010000007.1"/>
</dbReference>
<accession>A0ABW7P7M1</accession>